<evidence type="ECO:0000313" key="2">
    <source>
        <dbReference type="Proteomes" id="UP000224460"/>
    </source>
</evidence>
<accession>A0AC61DC23</accession>
<organism evidence="1 2">
    <name type="scientific">Sporanaerobium hydrogeniformans</name>
    <dbReference type="NCBI Taxonomy" id="3072179"/>
    <lineage>
        <taxon>Bacteria</taxon>
        <taxon>Bacillati</taxon>
        <taxon>Bacillota</taxon>
        <taxon>Clostridia</taxon>
        <taxon>Lachnospirales</taxon>
        <taxon>Lachnospiraceae</taxon>
        <taxon>Sporanaerobium</taxon>
    </lineage>
</organism>
<gene>
    <name evidence="1" type="ORF">CS063_08670</name>
</gene>
<evidence type="ECO:0000313" key="1">
    <source>
        <dbReference type="EMBL" id="PHV70829.1"/>
    </source>
</evidence>
<keyword evidence="2" id="KW-1185">Reference proteome</keyword>
<sequence length="145" mass="16830">MIIEKITKKELTDLQELYRGLCDDEKSLKEMEEVFEGICQNKDYYLLGAKVEGRVVGTLMGIVGFDLAGKYKHFMTIENVIVDESYRGRGICKKLFHAIEGIALERGCRYIYLVSGETRQIAHQMYKRLGYDCDHVVGFRKYLRD</sequence>
<name>A0AC61DC23_9FIRM</name>
<comment type="caution">
    <text evidence="1">The sequence shown here is derived from an EMBL/GenBank/DDBJ whole genome shotgun (WGS) entry which is preliminary data.</text>
</comment>
<protein>
    <submittedName>
        <fullName evidence="1">GNAT family N-acetyltransferase</fullName>
    </submittedName>
</protein>
<reference evidence="1" key="1">
    <citation type="submission" date="2017-10" db="EMBL/GenBank/DDBJ databases">
        <title>Genome sequence of cellulolytic Lachnospiraceae bacterium XHS1971 isolated from hotspring sediment.</title>
        <authorList>
            <person name="Vasudevan G."/>
            <person name="Joshi A.J."/>
            <person name="Hivarkar S."/>
            <person name="Lanjekar V.B."/>
            <person name="Dhakephalkar P.K."/>
            <person name="Dagar S."/>
        </authorList>
    </citation>
    <scope>NUCLEOTIDE SEQUENCE</scope>
    <source>
        <strain evidence="1">XHS1971</strain>
    </source>
</reference>
<dbReference type="Proteomes" id="UP000224460">
    <property type="component" value="Unassembled WGS sequence"/>
</dbReference>
<proteinExistence type="predicted"/>
<dbReference type="EMBL" id="PEDL01000007">
    <property type="protein sequence ID" value="PHV70829.1"/>
    <property type="molecule type" value="Genomic_DNA"/>
</dbReference>